<keyword evidence="3" id="KW-1185">Reference proteome</keyword>
<dbReference type="Proteomes" id="UP001497497">
    <property type="component" value="Unassembled WGS sequence"/>
</dbReference>
<reference evidence="2 3" key="1">
    <citation type="submission" date="2024-04" db="EMBL/GenBank/DDBJ databases">
        <authorList>
            <consortium name="Genoscope - CEA"/>
            <person name="William W."/>
        </authorList>
    </citation>
    <scope>NUCLEOTIDE SEQUENCE [LARGE SCALE GENOMIC DNA]</scope>
</reference>
<evidence type="ECO:0000256" key="1">
    <source>
        <dbReference type="SAM" id="MobiDB-lite"/>
    </source>
</evidence>
<name>A0AAV2HEC1_LYMST</name>
<proteinExistence type="predicted"/>
<comment type="caution">
    <text evidence="2">The sequence shown here is derived from an EMBL/GenBank/DDBJ whole genome shotgun (WGS) entry which is preliminary data.</text>
</comment>
<dbReference type="EMBL" id="CAXITT010000107">
    <property type="protein sequence ID" value="CAL1532148.1"/>
    <property type="molecule type" value="Genomic_DNA"/>
</dbReference>
<gene>
    <name evidence="2" type="ORF">GSLYS_00006227001</name>
</gene>
<evidence type="ECO:0000313" key="2">
    <source>
        <dbReference type="EMBL" id="CAL1532148.1"/>
    </source>
</evidence>
<accession>A0AAV2HEC1</accession>
<evidence type="ECO:0000313" key="3">
    <source>
        <dbReference type="Proteomes" id="UP001497497"/>
    </source>
</evidence>
<feature type="non-terminal residue" evidence="2">
    <location>
        <position position="147"/>
    </location>
</feature>
<dbReference type="AlphaFoldDB" id="A0AAV2HEC1"/>
<organism evidence="2 3">
    <name type="scientific">Lymnaea stagnalis</name>
    <name type="common">Great pond snail</name>
    <name type="synonym">Helix stagnalis</name>
    <dbReference type="NCBI Taxonomy" id="6523"/>
    <lineage>
        <taxon>Eukaryota</taxon>
        <taxon>Metazoa</taxon>
        <taxon>Spiralia</taxon>
        <taxon>Lophotrochozoa</taxon>
        <taxon>Mollusca</taxon>
        <taxon>Gastropoda</taxon>
        <taxon>Heterobranchia</taxon>
        <taxon>Euthyneura</taxon>
        <taxon>Panpulmonata</taxon>
        <taxon>Hygrophila</taxon>
        <taxon>Lymnaeoidea</taxon>
        <taxon>Lymnaeidae</taxon>
        <taxon>Lymnaea</taxon>
    </lineage>
</organism>
<protein>
    <submittedName>
        <fullName evidence="2">Uncharacterized protein</fullName>
    </submittedName>
</protein>
<feature type="region of interest" description="Disordered" evidence="1">
    <location>
        <begin position="61"/>
        <end position="116"/>
    </location>
</feature>
<sequence length="147" mass="15437">MSTGSVDLSSPNIEEVFLLKSSSPGCARSCTTSYLSNLMRQPPGAQTNAASARVVVTSGADNSVTRRSDSSPVYLHPAFHLPPSTTSDIRKKNSPSMCLFSPAGNSSPQGLPRHNNAKTYPARALLKQSLAPFHGSIASSSSSSNTR</sequence>